<dbReference type="InterPro" id="IPR000160">
    <property type="entry name" value="GGDEF_dom"/>
</dbReference>
<feature type="transmembrane region" description="Helical" evidence="7">
    <location>
        <begin position="184"/>
        <end position="204"/>
    </location>
</feature>
<dbReference type="EC" id="2.7.7.65" evidence="2"/>
<dbReference type="SUPFAM" id="SSF55073">
    <property type="entry name" value="Nucleotide cyclase"/>
    <property type="match status" value="1"/>
</dbReference>
<name>A0A1Y5S363_9RHOB</name>
<dbReference type="GO" id="GO:0043709">
    <property type="term" value="P:cell adhesion involved in single-species biofilm formation"/>
    <property type="evidence" value="ECO:0007669"/>
    <property type="project" value="TreeGrafter"/>
</dbReference>
<dbReference type="GO" id="GO:1902201">
    <property type="term" value="P:negative regulation of bacterial-type flagellum-dependent cell motility"/>
    <property type="evidence" value="ECO:0007669"/>
    <property type="project" value="TreeGrafter"/>
</dbReference>
<dbReference type="Proteomes" id="UP000193623">
    <property type="component" value="Unassembled WGS sequence"/>
</dbReference>
<dbReference type="NCBIfam" id="TIGR00254">
    <property type="entry name" value="GGDEF"/>
    <property type="match status" value="1"/>
</dbReference>
<dbReference type="SMART" id="SM00267">
    <property type="entry name" value="GGDEF"/>
    <property type="match status" value="1"/>
</dbReference>
<evidence type="ECO:0000259" key="8">
    <source>
        <dbReference type="PROSITE" id="PS50887"/>
    </source>
</evidence>
<evidence type="ECO:0000313" key="10">
    <source>
        <dbReference type="Proteomes" id="UP000193623"/>
    </source>
</evidence>
<evidence type="ECO:0000256" key="2">
    <source>
        <dbReference type="ARBA" id="ARBA00012528"/>
    </source>
</evidence>
<evidence type="ECO:0000256" key="4">
    <source>
        <dbReference type="ARBA" id="ARBA00022989"/>
    </source>
</evidence>
<dbReference type="Gene3D" id="3.30.70.270">
    <property type="match status" value="1"/>
</dbReference>
<dbReference type="PANTHER" id="PTHR45138:SF9">
    <property type="entry name" value="DIGUANYLATE CYCLASE DGCM-RELATED"/>
    <property type="match status" value="1"/>
</dbReference>
<keyword evidence="10" id="KW-1185">Reference proteome</keyword>
<dbReference type="PANTHER" id="PTHR45138">
    <property type="entry name" value="REGULATORY COMPONENTS OF SENSORY TRANSDUCTION SYSTEM"/>
    <property type="match status" value="1"/>
</dbReference>
<keyword evidence="4 7" id="KW-1133">Transmembrane helix</keyword>
<dbReference type="InterPro" id="IPR043128">
    <property type="entry name" value="Rev_trsase/Diguanyl_cyclase"/>
</dbReference>
<dbReference type="EMBL" id="FWFT01000002">
    <property type="protein sequence ID" value="SLN28677.1"/>
    <property type="molecule type" value="Genomic_DNA"/>
</dbReference>
<dbReference type="FunFam" id="3.30.70.270:FF:000001">
    <property type="entry name" value="Diguanylate cyclase domain protein"/>
    <property type="match status" value="1"/>
</dbReference>
<dbReference type="CDD" id="cd01949">
    <property type="entry name" value="GGDEF"/>
    <property type="match status" value="1"/>
</dbReference>
<evidence type="ECO:0000256" key="7">
    <source>
        <dbReference type="SAM" id="Phobius"/>
    </source>
</evidence>
<feature type="domain" description="GGDEF" evidence="8">
    <location>
        <begin position="270"/>
        <end position="406"/>
    </location>
</feature>
<sequence>MFIVTFVRIFNLLVGNPRTLWRRYLLAMLFVGVFIAGSHLAQMRAVEAAAQDATIINVAGKQRMLSQRILLLALTPEEERTPASDAALEQALWTFSTSNDWLVNRPHMSDITRAHYVSEGDLDQMSRAYIDLTRRVLTEPDGARLLPVLQQASVPLLASLDRAVNLWETDARGRTDALTNQSHIMLAIACTILILEGLLIFLPAQYSVRRTLAEMERSHEEITAKTQRIEAIAEDLHHAAFHDTLTGLANRAQLFSVLEQALDGWLDSGAPVAVIQIDLDHFKAINDTYGHPAGDYVLQEASRRMAELVRPQDLVARMGGDEFVVVAPFKHWEDVNEQLEAMGQAMIAEISRGVQYDGIDLTLGATIGAALAGPSAKTSDELIAAADHALYLAKNAGRGRLCIGDFVYEPPLGDVAA</sequence>
<keyword evidence="9" id="KW-0548">Nucleotidyltransferase</keyword>
<dbReference type="RefSeq" id="WP_159453096.1">
    <property type="nucleotide sequence ID" value="NZ_FWFT01000002.1"/>
</dbReference>
<evidence type="ECO:0000313" key="9">
    <source>
        <dbReference type="EMBL" id="SLN28677.1"/>
    </source>
</evidence>
<dbReference type="InterPro" id="IPR029787">
    <property type="entry name" value="Nucleotide_cyclase"/>
</dbReference>
<keyword evidence="5 7" id="KW-0472">Membrane</keyword>
<evidence type="ECO:0000256" key="5">
    <source>
        <dbReference type="ARBA" id="ARBA00023136"/>
    </source>
</evidence>
<dbReference type="AlphaFoldDB" id="A0A1Y5S363"/>
<comment type="catalytic activity">
    <reaction evidence="6">
        <text>2 GTP = 3',3'-c-di-GMP + 2 diphosphate</text>
        <dbReference type="Rhea" id="RHEA:24898"/>
        <dbReference type="ChEBI" id="CHEBI:33019"/>
        <dbReference type="ChEBI" id="CHEBI:37565"/>
        <dbReference type="ChEBI" id="CHEBI:58805"/>
        <dbReference type="EC" id="2.7.7.65"/>
    </reaction>
</comment>
<organism evidence="9 10">
    <name type="scientific">Pseudooctadecabacter jejudonensis</name>
    <dbReference type="NCBI Taxonomy" id="1391910"/>
    <lineage>
        <taxon>Bacteria</taxon>
        <taxon>Pseudomonadati</taxon>
        <taxon>Pseudomonadota</taxon>
        <taxon>Alphaproteobacteria</taxon>
        <taxon>Rhodobacterales</taxon>
        <taxon>Paracoccaceae</taxon>
        <taxon>Pseudooctadecabacter</taxon>
    </lineage>
</organism>
<dbReference type="GO" id="GO:0005886">
    <property type="term" value="C:plasma membrane"/>
    <property type="evidence" value="ECO:0007669"/>
    <property type="project" value="TreeGrafter"/>
</dbReference>
<dbReference type="PROSITE" id="PS50887">
    <property type="entry name" value="GGDEF"/>
    <property type="match status" value="1"/>
</dbReference>
<comment type="subcellular location">
    <subcellularLocation>
        <location evidence="1">Membrane</location>
        <topology evidence="1">Multi-pass membrane protein</topology>
    </subcellularLocation>
</comment>
<dbReference type="Pfam" id="PF00990">
    <property type="entry name" value="GGDEF"/>
    <property type="match status" value="1"/>
</dbReference>
<evidence type="ECO:0000256" key="6">
    <source>
        <dbReference type="ARBA" id="ARBA00034247"/>
    </source>
</evidence>
<dbReference type="Pfam" id="PF13675">
    <property type="entry name" value="PilJ"/>
    <property type="match status" value="1"/>
</dbReference>
<reference evidence="9 10" key="1">
    <citation type="submission" date="2017-03" db="EMBL/GenBank/DDBJ databases">
        <authorList>
            <person name="Afonso C.L."/>
            <person name="Miller P.J."/>
            <person name="Scott M.A."/>
            <person name="Spackman E."/>
            <person name="Goraichik I."/>
            <person name="Dimitrov K.M."/>
            <person name="Suarez D.L."/>
            <person name="Swayne D.E."/>
        </authorList>
    </citation>
    <scope>NUCLEOTIDE SEQUENCE [LARGE SCALE GENOMIC DNA]</scope>
    <source>
        <strain evidence="9 10">CECT 8397</strain>
    </source>
</reference>
<dbReference type="GO" id="GO:0052621">
    <property type="term" value="F:diguanylate cyclase activity"/>
    <property type="evidence" value="ECO:0007669"/>
    <property type="project" value="UniProtKB-EC"/>
</dbReference>
<keyword evidence="9" id="KW-0808">Transferase</keyword>
<dbReference type="InterPro" id="IPR029095">
    <property type="entry name" value="NarX-like_N"/>
</dbReference>
<gene>
    <name evidence="9" type="primary">yedQ</name>
    <name evidence="9" type="ORF">PSJ8397_01220</name>
</gene>
<keyword evidence="3 7" id="KW-0812">Transmembrane</keyword>
<evidence type="ECO:0000256" key="3">
    <source>
        <dbReference type="ARBA" id="ARBA00022692"/>
    </source>
</evidence>
<protein>
    <recommendedName>
        <fullName evidence="2">diguanylate cyclase</fullName>
        <ecNumber evidence="2">2.7.7.65</ecNumber>
    </recommendedName>
</protein>
<evidence type="ECO:0000256" key="1">
    <source>
        <dbReference type="ARBA" id="ARBA00004141"/>
    </source>
</evidence>
<feature type="transmembrane region" description="Helical" evidence="7">
    <location>
        <begin position="20"/>
        <end position="41"/>
    </location>
</feature>
<accession>A0A1Y5S363</accession>
<proteinExistence type="predicted"/>
<dbReference type="OrthoDB" id="9812260at2"/>
<dbReference type="InterPro" id="IPR050469">
    <property type="entry name" value="Diguanylate_Cyclase"/>
</dbReference>